<dbReference type="Proteomes" id="UP001153712">
    <property type="component" value="Chromosome 14"/>
</dbReference>
<name>A0A9N9XMQ3_PHYSR</name>
<organism evidence="11 12">
    <name type="scientific">Phyllotreta striolata</name>
    <name type="common">Striped flea beetle</name>
    <name type="synonym">Crioceris striolata</name>
    <dbReference type="NCBI Taxonomy" id="444603"/>
    <lineage>
        <taxon>Eukaryota</taxon>
        <taxon>Metazoa</taxon>
        <taxon>Ecdysozoa</taxon>
        <taxon>Arthropoda</taxon>
        <taxon>Hexapoda</taxon>
        <taxon>Insecta</taxon>
        <taxon>Pterygota</taxon>
        <taxon>Neoptera</taxon>
        <taxon>Endopterygota</taxon>
        <taxon>Coleoptera</taxon>
        <taxon>Polyphaga</taxon>
        <taxon>Cucujiformia</taxon>
        <taxon>Chrysomeloidea</taxon>
        <taxon>Chrysomelidae</taxon>
        <taxon>Galerucinae</taxon>
        <taxon>Alticini</taxon>
        <taxon>Phyllotreta</taxon>
    </lineage>
</organism>
<feature type="transmembrane region" description="Helical" evidence="9">
    <location>
        <begin position="74"/>
        <end position="94"/>
    </location>
</feature>
<accession>A0A9N9XMQ3</accession>
<dbReference type="InterPro" id="IPR020846">
    <property type="entry name" value="MFS_dom"/>
</dbReference>
<evidence type="ECO:0000256" key="5">
    <source>
        <dbReference type="ARBA" id="ARBA00023136"/>
    </source>
</evidence>
<evidence type="ECO:0000256" key="1">
    <source>
        <dbReference type="ARBA" id="ARBA00004651"/>
    </source>
</evidence>
<evidence type="ECO:0000256" key="9">
    <source>
        <dbReference type="SAM" id="Phobius"/>
    </source>
</evidence>
<evidence type="ECO:0000256" key="4">
    <source>
        <dbReference type="ARBA" id="ARBA00022989"/>
    </source>
</evidence>
<dbReference type="InterPro" id="IPR036259">
    <property type="entry name" value="MFS_trans_sf"/>
</dbReference>
<gene>
    <name evidence="11" type="ORF">PHYEVI_LOCUS3901</name>
</gene>
<dbReference type="Gene3D" id="1.20.1250.20">
    <property type="entry name" value="MFS general substrate transporter like domains"/>
    <property type="match status" value="1"/>
</dbReference>
<dbReference type="SUPFAM" id="SSF103473">
    <property type="entry name" value="MFS general substrate transporter"/>
    <property type="match status" value="1"/>
</dbReference>
<reference evidence="11" key="1">
    <citation type="submission" date="2022-01" db="EMBL/GenBank/DDBJ databases">
        <authorList>
            <person name="King R."/>
        </authorList>
    </citation>
    <scope>NUCLEOTIDE SEQUENCE</scope>
</reference>
<keyword evidence="6" id="KW-0325">Glycoprotein</keyword>
<dbReference type="OrthoDB" id="6612291at2759"/>
<sequence>MSEKMYRETTTPMIEKAPAEKRMQIAAVTSVSLGTFCAGTVLCWTSPALSHIETPTAINSTTPGFTVTPSEGALIASTLTLGALLSAIPAGYFADKFGRKPVILSLAAMFLLNWIMITFARSLTVVLVARLFAGIGLGGICVVAPIYIGEISEASHRGFFGSFLQLGLAGGVFYTCLVGNFAGWAGLGAALAATPVLLGATFAFMPESPVYLIGKGRRKRAERNLRALRGPLYDIAEEVRAAEENAAAAAAKERVGVAALFTSRANARALTSAVGVLVCQQFSGINVIVFYTVAIFQAAETDLSPFVSALIVNAVQWASSVIPMVTIERANRRLFLMASSLGMMACLVGLGVFFHLKLIVIDAASRFGYLPLTSTVLFMVFFCIGYGPIPWMLLGELFSPEIKGFAGGISILVNWTSAFVVTFAFPLIKQAYGMHVAFYILGGIMGAATLFVCFVVPETRGKTLNQIQEELNR</sequence>
<feature type="transmembrane region" description="Helical" evidence="9">
    <location>
        <begin position="273"/>
        <end position="294"/>
    </location>
</feature>
<dbReference type="FunFam" id="1.20.1250.20:FF:000055">
    <property type="entry name" value="Facilitated trehalose transporter Tret1-2 homolog"/>
    <property type="match status" value="1"/>
</dbReference>
<feature type="transmembrane region" description="Helical" evidence="9">
    <location>
        <begin position="160"/>
        <end position="183"/>
    </location>
</feature>
<comment type="subcellular location">
    <subcellularLocation>
        <location evidence="1">Cell membrane</location>
        <topology evidence="1">Multi-pass membrane protein</topology>
    </subcellularLocation>
</comment>
<dbReference type="InterPro" id="IPR050549">
    <property type="entry name" value="MFS_Trehalose_Transporter"/>
</dbReference>
<dbReference type="PROSITE" id="PS50850">
    <property type="entry name" value="MFS"/>
    <property type="match status" value="1"/>
</dbReference>
<dbReference type="GO" id="GO:0005886">
    <property type="term" value="C:plasma membrane"/>
    <property type="evidence" value="ECO:0007669"/>
    <property type="project" value="UniProtKB-SubCell"/>
</dbReference>
<feature type="domain" description="Major facilitator superfamily (MFS) profile" evidence="10">
    <location>
        <begin position="27"/>
        <end position="460"/>
    </location>
</feature>
<keyword evidence="4 9" id="KW-1133">Transmembrane helix</keyword>
<evidence type="ECO:0000256" key="8">
    <source>
        <dbReference type="RuleBase" id="RU003346"/>
    </source>
</evidence>
<feature type="transmembrane region" description="Helical" evidence="9">
    <location>
        <begin position="127"/>
        <end position="148"/>
    </location>
</feature>
<keyword evidence="8" id="KW-0813">Transport</keyword>
<keyword evidence="5 9" id="KW-0472">Membrane</keyword>
<keyword evidence="3 9" id="KW-0812">Transmembrane</keyword>
<feature type="transmembrane region" description="Helical" evidence="9">
    <location>
        <begin position="101"/>
        <end position="121"/>
    </location>
</feature>
<comment type="similarity">
    <text evidence="7">Belongs to the major facilitator superfamily. Sugar transporter (TC 2.A.1.1) family. Trehalose transporter subfamily.</text>
</comment>
<feature type="transmembrane region" description="Helical" evidence="9">
    <location>
        <begin position="306"/>
        <end position="327"/>
    </location>
</feature>
<dbReference type="PROSITE" id="PS00216">
    <property type="entry name" value="SUGAR_TRANSPORT_1"/>
    <property type="match status" value="1"/>
</dbReference>
<feature type="transmembrane region" description="Helical" evidence="9">
    <location>
        <begin position="434"/>
        <end position="456"/>
    </location>
</feature>
<dbReference type="PROSITE" id="PS00217">
    <property type="entry name" value="SUGAR_TRANSPORT_2"/>
    <property type="match status" value="1"/>
</dbReference>
<dbReference type="InterPro" id="IPR005829">
    <property type="entry name" value="Sugar_transporter_CS"/>
</dbReference>
<evidence type="ECO:0000256" key="3">
    <source>
        <dbReference type="ARBA" id="ARBA00022692"/>
    </source>
</evidence>
<evidence type="ECO:0000256" key="7">
    <source>
        <dbReference type="ARBA" id="ARBA00024348"/>
    </source>
</evidence>
<dbReference type="PRINTS" id="PR00171">
    <property type="entry name" value="SUGRTRNSPORT"/>
</dbReference>
<dbReference type="NCBIfam" id="TIGR00879">
    <property type="entry name" value="SP"/>
    <property type="match status" value="1"/>
</dbReference>
<dbReference type="PANTHER" id="PTHR48021">
    <property type="match status" value="1"/>
</dbReference>
<feature type="transmembrane region" description="Helical" evidence="9">
    <location>
        <begin position="368"/>
        <end position="393"/>
    </location>
</feature>
<keyword evidence="2" id="KW-1003">Cell membrane</keyword>
<evidence type="ECO:0000313" key="11">
    <source>
        <dbReference type="EMBL" id="CAG9857496.1"/>
    </source>
</evidence>
<evidence type="ECO:0000256" key="6">
    <source>
        <dbReference type="ARBA" id="ARBA00023180"/>
    </source>
</evidence>
<evidence type="ECO:0000313" key="12">
    <source>
        <dbReference type="Proteomes" id="UP001153712"/>
    </source>
</evidence>
<evidence type="ECO:0000259" key="10">
    <source>
        <dbReference type="PROSITE" id="PS50850"/>
    </source>
</evidence>
<feature type="transmembrane region" description="Helical" evidence="9">
    <location>
        <begin position="189"/>
        <end position="213"/>
    </location>
</feature>
<dbReference type="InterPro" id="IPR005828">
    <property type="entry name" value="MFS_sugar_transport-like"/>
</dbReference>
<dbReference type="AlphaFoldDB" id="A0A9N9XMQ3"/>
<dbReference type="GO" id="GO:0022857">
    <property type="term" value="F:transmembrane transporter activity"/>
    <property type="evidence" value="ECO:0007669"/>
    <property type="project" value="InterPro"/>
</dbReference>
<evidence type="ECO:0000256" key="2">
    <source>
        <dbReference type="ARBA" id="ARBA00022475"/>
    </source>
</evidence>
<dbReference type="PANTHER" id="PTHR48021:SF86">
    <property type="entry name" value="FACILITATED TREHALOSE TRANSPORTER TRET1-1-LIKE PROTEIN"/>
    <property type="match status" value="1"/>
</dbReference>
<feature type="transmembrane region" description="Helical" evidence="9">
    <location>
        <begin position="405"/>
        <end position="428"/>
    </location>
</feature>
<dbReference type="Pfam" id="PF00083">
    <property type="entry name" value="Sugar_tr"/>
    <property type="match status" value="1"/>
</dbReference>
<feature type="transmembrane region" description="Helical" evidence="9">
    <location>
        <begin position="334"/>
        <end position="356"/>
    </location>
</feature>
<protein>
    <recommendedName>
        <fullName evidence="10">Major facilitator superfamily (MFS) profile domain-containing protein</fullName>
    </recommendedName>
</protein>
<dbReference type="EMBL" id="OU900107">
    <property type="protein sequence ID" value="CAG9857496.1"/>
    <property type="molecule type" value="Genomic_DNA"/>
</dbReference>
<proteinExistence type="inferred from homology"/>
<dbReference type="InterPro" id="IPR003663">
    <property type="entry name" value="Sugar/inositol_transpt"/>
</dbReference>
<keyword evidence="12" id="KW-1185">Reference proteome</keyword>